<dbReference type="Proteomes" id="UP001274321">
    <property type="component" value="Unassembled WGS sequence"/>
</dbReference>
<evidence type="ECO:0000313" key="1">
    <source>
        <dbReference type="EMBL" id="MDX6807163.1"/>
    </source>
</evidence>
<protein>
    <submittedName>
        <fullName evidence="1">Uncharacterized protein</fullName>
    </submittedName>
</protein>
<name>A0ABU4RSJ3_9HYPH</name>
<dbReference type="EMBL" id="JAXAFJ010000009">
    <property type="protein sequence ID" value="MDX6807163.1"/>
    <property type="molecule type" value="Genomic_DNA"/>
</dbReference>
<comment type="caution">
    <text evidence="1">The sequence shown here is derived from an EMBL/GenBank/DDBJ whole genome shotgun (WGS) entry which is preliminary data.</text>
</comment>
<organism evidence="1 2">
    <name type="scientific">Terrihabitans rhizophilus</name>
    <dbReference type="NCBI Taxonomy" id="3092662"/>
    <lineage>
        <taxon>Bacteria</taxon>
        <taxon>Pseudomonadati</taxon>
        <taxon>Pseudomonadota</taxon>
        <taxon>Alphaproteobacteria</taxon>
        <taxon>Hyphomicrobiales</taxon>
        <taxon>Terrihabitans</taxon>
    </lineage>
</organism>
<evidence type="ECO:0000313" key="2">
    <source>
        <dbReference type="Proteomes" id="UP001274321"/>
    </source>
</evidence>
<proteinExistence type="predicted"/>
<accession>A0ABU4RSJ3</accession>
<gene>
    <name evidence="1" type="ORF">SCD90_13915</name>
</gene>
<keyword evidence="2" id="KW-1185">Reference proteome</keyword>
<reference evidence="1 2" key="1">
    <citation type="submission" date="2023-11" db="EMBL/GenBank/DDBJ databases">
        <authorList>
            <person name="Bao R."/>
        </authorList>
    </citation>
    <scope>NUCLEOTIDE SEQUENCE [LARGE SCALE GENOMIC DNA]</scope>
    <source>
        <strain evidence="1 2">PJ23</strain>
    </source>
</reference>
<dbReference type="RefSeq" id="WP_319845285.1">
    <property type="nucleotide sequence ID" value="NZ_JAXAFJ010000009.1"/>
</dbReference>
<sequence length="680" mass="70027">MANVFDQFDAAPAAPAKPAGNPFDQFDAPQDESSWLDTAADVGMSVLSGAGKGLAAVPGIAGDIAGLGDWAANNVSSRVRGVLGLGPRQASEPSPGQAFMPPTTEAIVGGLESAGVEFYEPKTRAGRYAETAAEFVPGAMVGGGSSVRQVVGSGLKYGALPGLASEGAGQATGGTALEPVARAGSAILAGGGAALASRPSNAEAAIGDIVRGVPAAQVRQAALLMQEARAMGAPLTLPEAIQQVTNNGTRAGSLQRVVEQSRGGAAPMAAFMAERPGQVQRVANEMIDGIAPVSAAPSSVAPAVQEAAQGVLTDRRQAINRLAQPFYEGARDVPLDPRSAAALNTNPSYAAARDSALDNPELAPLFQGLDPNSVGAVNEGVKRLDQGVEASRQTAMNPGGDNQLAMVRQRARSEADLAASDASPDYRQARDIVRTGREQLLDPLENGVVGALARSPAFSEQANIILSPNPLPGSAGEVAMAIQQVARRSPEAARQLVSQRLRQVFNEATQNTHSGPNQAGGAKFNAVIRGNGQQAENLRAVVEGLNGPGSWIHFQKTLDVFEAMGRRQAPGSATTFNTQISQELSGGRLVGQAASLAASPTKLAGQAREMYENWRFGRNTEELARLITSPRAPALLRKIAELGPTKAGQSLAAAFLSLNAVRQGGESASGADRLRVTVQP</sequence>